<gene>
    <name evidence="1" type="ORF">PAHAL_2G474700</name>
</gene>
<protein>
    <submittedName>
        <fullName evidence="1">Uncharacterized protein</fullName>
    </submittedName>
</protein>
<accession>A0A2S3H359</accession>
<evidence type="ECO:0000313" key="1">
    <source>
        <dbReference type="EMBL" id="PAN14359.2"/>
    </source>
</evidence>
<dbReference type="Proteomes" id="UP000243499">
    <property type="component" value="Chromosome 2"/>
</dbReference>
<reference evidence="1" key="1">
    <citation type="submission" date="2018-04" db="EMBL/GenBank/DDBJ databases">
        <title>WGS assembly of Panicum hallii.</title>
        <authorList>
            <person name="Lovell J."/>
            <person name="Jenkins J."/>
            <person name="Lowry D."/>
            <person name="Mamidi S."/>
            <person name="Sreedasyam A."/>
            <person name="Weng X."/>
            <person name="Barry K."/>
            <person name="Bonette J."/>
            <person name="Campitelli B."/>
            <person name="Daum C."/>
            <person name="Gordon S."/>
            <person name="Gould B."/>
            <person name="Lipzen A."/>
            <person name="Macqueen A."/>
            <person name="Palacio-Mejia J."/>
            <person name="Plott C."/>
            <person name="Shakirov E."/>
            <person name="Shu S."/>
            <person name="Yoshinaga Y."/>
            <person name="Zane M."/>
            <person name="Rokhsar D."/>
            <person name="Grimwood J."/>
            <person name="Schmutz J."/>
            <person name="Juenger T."/>
        </authorList>
    </citation>
    <scope>NUCLEOTIDE SEQUENCE [LARGE SCALE GENOMIC DNA]</scope>
    <source>
        <strain evidence="1">FIL2</strain>
    </source>
</reference>
<dbReference type="EMBL" id="CM008047">
    <property type="protein sequence ID" value="PAN14359.2"/>
    <property type="molecule type" value="Genomic_DNA"/>
</dbReference>
<proteinExistence type="predicted"/>
<name>A0A2S3H359_9POAL</name>
<sequence length="53" mass="6100">MASCPRCDCCEGWNPMFLLQRLESNGFLFVAKAVDWNPMHGVVLDKLNFMVHK</sequence>
<dbReference type="AlphaFoldDB" id="A0A2S3H359"/>
<organism evidence="1">
    <name type="scientific">Panicum hallii</name>
    <dbReference type="NCBI Taxonomy" id="206008"/>
    <lineage>
        <taxon>Eukaryota</taxon>
        <taxon>Viridiplantae</taxon>
        <taxon>Streptophyta</taxon>
        <taxon>Embryophyta</taxon>
        <taxon>Tracheophyta</taxon>
        <taxon>Spermatophyta</taxon>
        <taxon>Magnoliopsida</taxon>
        <taxon>Liliopsida</taxon>
        <taxon>Poales</taxon>
        <taxon>Poaceae</taxon>
        <taxon>PACMAD clade</taxon>
        <taxon>Panicoideae</taxon>
        <taxon>Panicodae</taxon>
        <taxon>Paniceae</taxon>
        <taxon>Panicinae</taxon>
        <taxon>Panicum</taxon>
        <taxon>Panicum sect. Panicum</taxon>
    </lineage>
</organism>
<dbReference type="Gramene" id="PAN14359">
    <property type="protein sequence ID" value="PAN14359"/>
    <property type="gene ID" value="PAHAL_2G474700"/>
</dbReference>